<dbReference type="AlphaFoldDB" id="E3K2T8"/>
<evidence type="ECO:0000313" key="3">
    <source>
        <dbReference type="Proteomes" id="UP000008783"/>
    </source>
</evidence>
<protein>
    <submittedName>
        <fullName evidence="2">Uncharacterized protein</fullName>
    </submittedName>
</protein>
<dbReference type="HOGENOM" id="CLU_1496960_0_0_1"/>
<proteinExistence type="predicted"/>
<feature type="region of interest" description="Disordered" evidence="1">
    <location>
        <begin position="27"/>
        <end position="50"/>
    </location>
</feature>
<dbReference type="InParanoid" id="E3K2T8"/>
<accession>E3K2T8</accession>
<dbReference type="VEuPathDB" id="FungiDB:PGTG_04613"/>
<dbReference type="Proteomes" id="UP000008783">
    <property type="component" value="Unassembled WGS sequence"/>
</dbReference>
<dbReference type="EMBL" id="DS178270">
    <property type="protein sequence ID" value="EFP78657.1"/>
    <property type="molecule type" value="Genomic_DNA"/>
</dbReference>
<name>E3K2T8_PUCGT</name>
<dbReference type="RefSeq" id="XP_003323076.1">
    <property type="nucleotide sequence ID" value="XM_003323028.1"/>
</dbReference>
<sequence>MTQCWSATIDAGRVDTTGIPTQGFLHPVFDSQPTISRPRPNCSRADRRAAQPGHLQRQIHTIRRKNWTLRINPPLVTTEASLEHIWINSYPTMDYIAQGFHPSLHITKPNYNPQATQTPSLKIPHVIAQQKGSYNHFLSLTPADKPDSCLAEAIIFFQDLIGQDDWCATEMPMSKLKFAS</sequence>
<keyword evidence="3" id="KW-1185">Reference proteome</keyword>
<reference evidence="3" key="2">
    <citation type="journal article" date="2011" name="Proc. Natl. Acad. Sci. U.S.A.">
        <title>Obligate biotrophy features unraveled by the genomic analysis of rust fungi.</title>
        <authorList>
            <person name="Duplessis S."/>
            <person name="Cuomo C.A."/>
            <person name="Lin Y.-C."/>
            <person name="Aerts A."/>
            <person name="Tisserant E."/>
            <person name="Veneault-Fourrey C."/>
            <person name="Joly D.L."/>
            <person name="Hacquard S."/>
            <person name="Amselem J."/>
            <person name="Cantarel B.L."/>
            <person name="Chiu R."/>
            <person name="Coutinho P.M."/>
            <person name="Feau N."/>
            <person name="Field M."/>
            <person name="Frey P."/>
            <person name="Gelhaye E."/>
            <person name="Goldberg J."/>
            <person name="Grabherr M.G."/>
            <person name="Kodira C.D."/>
            <person name="Kohler A."/>
            <person name="Kuees U."/>
            <person name="Lindquist E.A."/>
            <person name="Lucas S.M."/>
            <person name="Mago R."/>
            <person name="Mauceli E."/>
            <person name="Morin E."/>
            <person name="Murat C."/>
            <person name="Pangilinan J.L."/>
            <person name="Park R."/>
            <person name="Pearson M."/>
            <person name="Quesneville H."/>
            <person name="Rouhier N."/>
            <person name="Sakthikumar S."/>
            <person name="Salamov A.A."/>
            <person name="Schmutz J."/>
            <person name="Selles B."/>
            <person name="Shapiro H."/>
            <person name="Tanguay P."/>
            <person name="Tuskan G.A."/>
            <person name="Henrissat B."/>
            <person name="Van de Peer Y."/>
            <person name="Rouze P."/>
            <person name="Ellis J.G."/>
            <person name="Dodds P.N."/>
            <person name="Schein J.E."/>
            <person name="Zhong S."/>
            <person name="Hamelin R.C."/>
            <person name="Grigoriev I.V."/>
            <person name="Szabo L.J."/>
            <person name="Martin F."/>
        </authorList>
    </citation>
    <scope>NUCLEOTIDE SEQUENCE [LARGE SCALE GENOMIC DNA]</scope>
    <source>
        <strain evidence="3">CRL 75-36-700-3 / race SCCL</strain>
    </source>
</reference>
<dbReference type="KEGG" id="pgr:PGTG_04613"/>
<organism evidence="2 3">
    <name type="scientific">Puccinia graminis f. sp. tritici (strain CRL 75-36-700-3 / race SCCL)</name>
    <name type="common">Black stem rust fungus</name>
    <dbReference type="NCBI Taxonomy" id="418459"/>
    <lineage>
        <taxon>Eukaryota</taxon>
        <taxon>Fungi</taxon>
        <taxon>Dikarya</taxon>
        <taxon>Basidiomycota</taxon>
        <taxon>Pucciniomycotina</taxon>
        <taxon>Pucciniomycetes</taxon>
        <taxon>Pucciniales</taxon>
        <taxon>Pucciniaceae</taxon>
        <taxon>Puccinia</taxon>
    </lineage>
</organism>
<evidence type="ECO:0000256" key="1">
    <source>
        <dbReference type="SAM" id="MobiDB-lite"/>
    </source>
</evidence>
<dbReference type="GeneID" id="10536510"/>
<evidence type="ECO:0000313" key="2">
    <source>
        <dbReference type="EMBL" id="EFP78657.1"/>
    </source>
</evidence>
<gene>
    <name evidence="2" type="ORF">PGTG_04613</name>
</gene>
<reference key="1">
    <citation type="submission" date="2007-01" db="EMBL/GenBank/DDBJ databases">
        <title>The Genome Sequence of Puccinia graminis f. sp. tritici Strain CRL 75-36-700-3.</title>
        <authorList>
            <consortium name="The Broad Institute Genome Sequencing Platform"/>
            <person name="Birren B."/>
            <person name="Lander E."/>
            <person name="Galagan J."/>
            <person name="Nusbaum C."/>
            <person name="Devon K."/>
            <person name="Cuomo C."/>
            <person name="Jaffe D."/>
            <person name="Butler J."/>
            <person name="Alvarez P."/>
            <person name="Gnerre S."/>
            <person name="Grabherr M."/>
            <person name="Mauceli E."/>
            <person name="Brockman W."/>
            <person name="Young S."/>
            <person name="LaButti K."/>
            <person name="Sykes S."/>
            <person name="DeCaprio D."/>
            <person name="Crawford M."/>
            <person name="Koehrsen M."/>
            <person name="Engels R."/>
            <person name="Montgomery P."/>
            <person name="Pearson M."/>
            <person name="Howarth C."/>
            <person name="Larson L."/>
            <person name="White J."/>
            <person name="Zeng Q."/>
            <person name="Kodira C."/>
            <person name="Yandava C."/>
            <person name="Alvarado L."/>
            <person name="O'Leary S."/>
            <person name="Szabo L."/>
            <person name="Dean R."/>
            <person name="Schein J."/>
        </authorList>
    </citation>
    <scope>NUCLEOTIDE SEQUENCE</scope>
    <source>
        <strain>CRL 75-36-700-3</strain>
    </source>
</reference>